<dbReference type="AlphaFoldDB" id="A0A151WRE3"/>
<dbReference type="Proteomes" id="UP000075809">
    <property type="component" value="Unassembled WGS sequence"/>
</dbReference>
<proteinExistence type="predicted"/>
<name>A0A151WRE3_9HYME</name>
<accession>A0A151WRE3</accession>
<dbReference type="EMBL" id="KQ982807">
    <property type="protein sequence ID" value="KYQ50371.1"/>
    <property type="molecule type" value="Genomic_DNA"/>
</dbReference>
<protein>
    <submittedName>
        <fullName evidence="1">Uncharacterized protein</fullName>
    </submittedName>
</protein>
<sequence length="170" mass="19234">MSVYPRALARDIAGRARLDIASRWGQERRGYVHAVCRPSLRQGPLVSVAPLCAIMAVYRPDPLASGVTAAEPRGRELFYDSSTTRTLRRIVFLSHFLLTGKDSASPRSQLSMFSLDPSMDVFGRYRRELYRSVMSTETYLILYLWIEGVTLSDILPIVKSPAVEMIFFLK</sequence>
<keyword evidence="2" id="KW-1185">Reference proteome</keyword>
<gene>
    <name evidence="1" type="ORF">ALC60_10488</name>
</gene>
<evidence type="ECO:0000313" key="1">
    <source>
        <dbReference type="EMBL" id="KYQ50371.1"/>
    </source>
</evidence>
<organism evidence="1 2">
    <name type="scientific">Mycetomoellerius zeteki</name>
    <dbReference type="NCBI Taxonomy" id="64791"/>
    <lineage>
        <taxon>Eukaryota</taxon>
        <taxon>Metazoa</taxon>
        <taxon>Ecdysozoa</taxon>
        <taxon>Arthropoda</taxon>
        <taxon>Hexapoda</taxon>
        <taxon>Insecta</taxon>
        <taxon>Pterygota</taxon>
        <taxon>Neoptera</taxon>
        <taxon>Endopterygota</taxon>
        <taxon>Hymenoptera</taxon>
        <taxon>Apocrita</taxon>
        <taxon>Aculeata</taxon>
        <taxon>Formicoidea</taxon>
        <taxon>Formicidae</taxon>
        <taxon>Myrmicinae</taxon>
        <taxon>Mycetomoellerius</taxon>
    </lineage>
</organism>
<reference evidence="1 2" key="1">
    <citation type="submission" date="2015-09" db="EMBL/GenBank/DDBJ databases">
        <title>Trachymyrmex zeteki WGS genome.</title>
        <authorList>
            <person name="Nygaard S."/>
            <person name="Hu H."/>
            <person name="Boomsma J."/>
            <person name="Zhang G."/>
        </authorList>
    </citation>
    <scope>NUCLEOTIDE SEQUENCE [LARGE SCALE GENOMIC DNA]</scope>
    <source>
        <strain evidence="1">Tzet28-1</strain>
        <tissue evidence="1">Whole body</tissue>
    </source>
</reference>
<evidence type="ECO:0000313" key="2">
    <source>
        <dbReference type="Proteomes" id="UP000075809"/>
    </source>
</evidence>